<reference evidence="2" key="2">
    <citation type="submission" date="2021-04" db="EMBL/GenBank/DDBJ databases">
        <title>Isolation and characterization of a novel species of the genus Sulfurimonas.</title>
        <authorList>
            <person name="Fukui M."/>
        </authorList>
    </citation>
    <scope>NUCLEOTIDE SEQUENCE</scope>
    <source>
        <strain evidence="2">H1576</strain>
    </source>
</reference>
<organism evidence="2 3">
    <name type="scientific">Sulfurimonas aquatica</name>
    <dbReference type="NCBI Taxonomy" id="2672570"/>
    <lineage>
        <taxon>Bacteria</taxon>
        <taxon>Pseudomonadati</taxon>
        <taxon>Campylobacterota</taxon>
        <taxon>Epsilonproteobacteria</taxon>
        <taxon>Campylobacterales</taxon>
        <taxon>Sulfurimonadaceae</taxon>
        <taxon>Sulfurimonas</taxon>
    </lineage>
</organism>
<protein>
    <submittedName>
        <fullName evidence="2">Uncharacterized protein</fullName>
    </submittedName>
</protein>
<feature type="signal peptide" evidence="1">
    <location>
        <begin position="1"/>
        <end position="20"/>
    </location>
</feature>
<proteinExistence type="predicted"/>
<dbReference type="RefSeq" id="WP_207562940.1">
    <property type="nucleotide sequence ID" value="NZ_CP046072.1"/>
</dbReference>
<dbReference type="KEGG" id="saqt:GJV85_05900"/>
<keyword evidence="3" id="KW-1185">Reference proteome</keyword>
<dbReference type="PANTHER" id="PTHR42754">
    <property type="entry name" value="ENDOGLUCANASE"/>
    <property type="match status" value="1"/>
</dbReference>
<keyword evidence="1" id="KW-0732">Signal</keyword>
<gene>
    <name evidence="2" type="ORF">GJV85_05900</name>
</gene>
<evidence type="ECO:0000313" key="3">
    <source>
        <dbReference type="Proteomes" id="UP000671852"/>
    </source>
</evidence>
<dbReference type="EMBL" id="CP046072">
    <property type="protein sequence ID" value="QSZ41657.1"/>
    <property type="molecule type" value="Genomic_DNA"/>
</dbReference>
<accession>A0A975AZW4</accession>
<feature type="chain" id="PRO_5037330923" evidence="1">
    <location>
        <begin position="21"/>
        <end position="464"/>
    </location>
</feature>
<sequence>MKPLLLTSLAASFLTTSLLAGITQTSEGTFIDIYSDSNLQSEITATVATNKGHLIKKRCSNNRQSQSWCKVKYVYKDMTLYGYVDQTSLESTYNRVNTKPTFEMTYGGRYDDVGNDIIAVSDGFVAVGKTSSFGRGQDDVYFIKFDKFGNKVYSLALGGSSIDEANSIVEMDDAYMIAGSTRSFGNGVESFYMAKVSKDGQLIWQNGYFSDEDDYYRAKDMIKISDDNLLLIGYENHVKFFNSEVNIYINAINSDGVRNGIKRFGGDKVEEGNSIISVNDGYVFAGMTKTWGHGGEDAYVVKTDKDGNRIWHNAFGFNYDEVINKIIQTQDGGYLGVGTTDSDIRNQQDVYVVKINARGDKEWQAHYGSKEDEEGFGVVEAEDGYVIAGYTKDTKSYNSDAYILKINKRGRVIWNRKYGLDKDDEAKAIVKVEDGYVMTGFMTSEENYSKDLYILKVDKNGQIQ</sequence>
<evidence type="ECO:0000313" key="2">
    <source>
        <dbReference type="EMBL" id="QSZ41657.1"/>
    </source>
</evidence>
<name>A0A975AZW4_9BACT</name>
<dbReference type="Proteomes" id="UP000671852">
    <property type="component" value="Chromosome"/>
</dbReference>
<reference evidence="2" key="1">
    <citation type="submission" date="2019-11" db="EMBL/GenBank/DDBJ databases">
        <authorList>
            <person name="Kojima H."/>
        </authorList>
    </citation>
    <scope>NUCLEOTIDE SEQUENCE</scope>
    <source>
        <strain evidence="2">H1576</strain>
    </source>
</reference>
<dbReference type="PANTHER" id="PTHR42754:SF1">
    <property type="entry name" value="LIPOPROTEIN"/>
    <property type="match status" value="1"/>
</dbReference>
<dbReference type="AlphaFoldDB" id="A0A975AZW4"/>
<evidence type="ECO:0000256" key="1">
    <source>
        <dbReference type="SAM" id="SignalP"/>
    </source>
</evidence>